<dbReference type="GO" id="GO:0004800">
    <property type="term" value="F:thyroxine 5'-deiodinase activity"/>
    <property type="evidence" value="ECO:0007669"/>
    <property type="project" value="InterPro"/>
</dbReference>
<name>A0A6B2LTH2_9EUKA</name>
<proteinExistence type="predicted"/>
<dbReference type="GO" id="GO:0042403">
    <property type="term" value="P:thyroid hormone metabolic process"/>
    <property type="evidence" value="ECO:0007669"/>
    <property type="project" value="TreeGrafter"/>
</dbReference>
<reference evidence="1" key="1">
    <citation type="journal article" date="2020" name="J. Eukaryot. Microbiol.">
        <title>De novo Sequencing, Assembly and Annotation of the Transcriptome for the Free-Living Testate Amoeba Arcella intermedia.</title>
        <authorList>
            <person name="Ribeiro G.M."/>
            <person name="Porfirio-Sousa A.L."/>
            <person name="Maurer-Alcala X.X."/>
            <person name="Katz L.A."/>
            <person name="Lahr D.J.G."/>
        </authorList>
    </citation>
    <scope>NUCLEOTIDE SEQUENCE</scope>
</reference>
<dbReference type="InterPro" id="IPR000643">
    <property type="entry name" value="Iodothyronine_deiodinase"/>
</dbReference>
<sequence>MEAHPQDVWPLGQHVCVLAHKNLNERIQTCQTFMNTYNWQLPTVVDSMENTFMKTYFSHPERFYAMRDGLLMFKAQPDNAYYPIAQIEKWLVENVGN</sequence>
<dbReference type="PANTHER" id="PTHR11781">
    <property type="entry name" value="IODOTHYRONINE DEIODINASE"/>
    <property type="match status" value="1"/>
</dbReference>
<organism evidence="1">
    <name type="scientific">Arcella intermedia</name>
    <dbReference type="NCBI Taxonomy" id="1963864"/>
    <lineage>
        <taxon>Eukaryota</taxon>
        <taxon>Amoebozoa</taxon>
        <taxon>Tubulinea</taxon>
        <taxon>Elardia</taxon>
        <taxon>Arcellinida</taxon>
        <taxon>Sphaerothecina</taxon>
        <taxon>Arcellidae</taxon>
        <taxon>Arcella</taxon>
    </lineage>
</organism>
<dbReference type="AlphaFoldDB" id="A0A6B2LTH2"/>
<dbReference type="EMBL" id="GIBP01011620">
    <property type="protein sequence ID" value="NDV40589.1"/>
    <property type="molecule type" value="Transcribed_RNA"/>
</dbReference>
<protein>
    <submittedName>
        <fullName evidence="1">Uncharacterized protein</fullName>
    </submittedName>
</protein>
<dbReference type="PANTHER" id="PTHR11781:SF22">
    <property type="entry name" value="TYPE I IODOTHYRONINE DEIODINASE"/>
    <property type="match status" value="1"/>
</dbReference>
<accession>A0A6B2LTH2</accession>
<dbReference type="Pfam" id="PF00837">
    <property type="entry name" value="T4_deiodinase"/>
    <property type="match status" value="1"/>
</dbReference>
<evidence type="ECO:0000313" key="1">
    <source>
        <dbReference type="EMBL" id="NDV40589.1"/>
    </source>
</evidence>
<dbReference type="Gene3D" id="3.40.30.10">
    <property type="entry name" value="Glutaredoxin"/>
    <property type="match status" value="1"/>
</dbReference>